<dbReference type="RefSeq" id="WP_184218388.1">
    <property type="nucleotide sequence ID" value="NZ_JACHIP010000004.1"/>
</dbReference>
<organism evidence="2 3">
    <name type="scientific">Granulicella aggregans</name>
    <dbReference type="NCBI Taxonomy" id="474949"/>
    <lineage>
        <taxon>Bacteria</taxon>
        <taxon>Pseudomonadati</taxon>
        <taxon>Acidobacteriota</taxon>
        <taxon>Terriglobia</taxon>
        <taxon>Terriglobales</taxon>
        <taxon>Acidobacteriaceae</taxon>
        <taxon>Granulicella</taxon>
    </lineage>
</organism>
<accession>A0A7W8E4T4</accession>
<feature type="transmembrane region" description="Helical" evidence="1">
    <location>
        <begin position="179"/>
        <end position="199"/>
    </location>
</feature>
<feature type="transmembrane region" description="Helical" evidence="1">
    <location>
        <begin position="154"/>
        <end position="173"/>
    </location>
</feature>
<keyword evidence="1" id="KW-0472">Membrane</keyword>
<name>A0A7W8E4T4_9BACT</name>
<keyword evidence="3" id="KW-1185">Reference proteome</keyword>
<evidence type="ECO:0000313" key="2">
    <source>
        <dbReference type="EMBL" id="MBB5058579.1"/>
    </source>
</evidence>
<dbReference type="EMBL" id="JACHIP010000004">
    <property type="protein sequence ID" value="MBB5058579.1"/>
    <property type="molecule type" value="Genomic_DNA"/>
</dbReference>
<evidence type="ECO:0000313" key="3">
    <source>
        <dbReference type="Proteomes" id="UP000540989"/>
    </source>
</evidence>
<feature type="transmembrane region" description="Helical" evidence="1">
    <location>
        <begin position="325"/>
        <end position="344"/>
    </location>
</feature>
<feature type="transmembrane region" description="Helical" evidence="1">
    <location>
        <begin position="125"/>
        <end position="145"/>
    </location>
</feature>
<reference evidence="2 3" key="1">
    <citation type="submission" date="2020-08" db="EMBL/GenBank/DDBJ databases">
        <title>Genomic Encyclopedia of Type Strains, Phase IV (KMG-V): Genome sequencing to study the core and pangenomes of soil and plant-associated prokaryotes.</title>
        <authorList>
            <person name="Whitman W."/>
        </authorList>
    </citation>
    <scope>NUCLEOTIDE SEQUENCE [LARGE SCALE GENOMIC DNA]</scope>
    <source>
        <strain evidence="2 3">M8UP14</strain>
    </source>
</reference>
<feature type="transmembrane region" description="Helical" evidence="1">
    <location>
        <begin position="377"/>
        <end position="397"/>
    </location>
</feature>
<keyword evidence="1" id="KW-1133">Transmembrane helix</keyword>
<feature type="transmembrane region" description="Helical" evidence="1">
    <location>
        <begin position="350"/>
        <end position="370"/>
    </location>
</feature>
<comment type="caution">
    <text evidence="2">The sequence shown here is derived from an EMBL/GenBank/DDBJ whole genome shotgun (WGS) entry which is preliminary data.</text>
</comment>
<evidence type="ECO:0000256" key="1">
    <source>
        <dbReference type="SAM" id="Phobius"/>
    </source>
</evidence>
<sequence>MKLPKIHIGRPQQIAALLLLFFLGECLWVIDRQQLSPADYRYALCGREMWERPSPLAGYFTTCGNLNGDGTMAYRVAGLPLSVQRLVLVGADKLRKPENRLYVGGSLGGSTWEMRHQISLTGVKFLMHLPFVFFAIWLGGGLWWVCRRLFGDEGAFLSLGLYCFCPTVIRYAVSPNNEILAMWGLYGLVYAAIGVAHALQGPRRKWKPRIGLFILALGLTASAHLLAAMVGFVAAAGFLFYLAERRRSYVMQILIFSALGALGIVFASFAFRLAPFSYVFTGGGARFWFSLEAVKGFFAYLINAPIAVATGVAAVLYLGVKRCRYFGNTTPLLMVLAVFALQTTQQVSYPWLWALPFLLTFAGGVFADALETKQRRIFLALSIVILLTQVLFCLNTLPSLSRTI</sequence>
<proteinExistence type="predicted"/>
<dbReference type="AlphaFoldDB" id="A0A7W8E4T4"/>
<feature type="transmembrane region" description="Helical" evidence="1">
    <location>
        <begin position="211"/>
        <end position="243"/>
    </location>
</feature>
<feature type="transmembrane region" description="Helical" evidence="1">
    <location>
        <begin position="249"/>
        <end position="266"/>
    </location>
</feature>
<protein>
    <recommendedName>
        <fullName evidence="4">Glycosyltransferase RgtA/B/C/D-like domain-containing protein</fullName>
    </recommendedName>
</protein>
<keyword evidence="1" id="KW-0812">Transmembrane</keyword>
<gene>
    <name evidence="2" type="ORF">HDF16_003293</name>
</gene>
<dbReference type="Proteomes" id="UP000540989">
    <property type="component" value="Unassembled WGS sequence"/>
</dbReference>
<evidence type="ECO:0008006" key="4">
    <source>
        <dbReference type="Google" id="ProtNLM"/>
    </source>
</evidence>
<feature type="transmembrane region" description="Helical" evidence="1">
    <location>
        <begin position="297"/>
        <end position="318"/>
    </location>
</feature>